<organism>
    <name type="scientific">Pediculus humanus subsp. corporis</name>
    <name type="common">Body louse</name>
    <dbReference type="NCBI Taxonomy" id="121224"/>
    <lineage>
        <taxon>Eukaryota</taxon>
        <taxon>Metazoa</taxon>
        <taxon>Ecdysozoa</taxon>
        <taxon>Arthropoda</taxon>
        <taxon>Hexapoda</taxon>
        <taxon>Insecta</taxon>
        <taxon>Pterygota</taxon>
        <taxon>Neoptera</taxon>
        <taxon>Paraneoptera</taxon>
        <taxon>Psocodea</taxon>
        <taxon>Troctomorpha</taxon>
        <taxon>Phthiraptera</taxon>
        <taxon>Anoplura</taxon>
        <taxon>Pediculidae</taxon>
        <taxon>Pediculus</taxon>
    </lineage>
</organism>
<dbReference type="InParanoid" id="E0W0A4"/>
<dbReference type="OrthoDB" id="8194914at2759"/>
<proteinExistence type="predicted"/>
<dbReference type="Proteomes" id="UP000009046">
    <property type="component" value="Unassembled WGS sequence"/>
</dbReference>
<dbReference type="EnsemblMetazoa" id="PHUM548410-RA">
    <property type="protein sequence ID" value="PHUM548410-PA"/>
    <property type="gene ID" value="PHUM548410"/>
</dbReference>
<sequence>MAVNADVTVRREVPWHLVPNVPRPSQVPPCYTAFGSKGFPVCKEGAVTCCSRPARTHRRYLYATLY</sequence>
<name>E0W0A4_PEDHC</name>
<keyword evidence="3" id="KW-1185">Reference proteome</keyword>
<evidence type="ECO:0000313" key="3">
    <source>
        <dbReference type="Proteomes" id="UP000009046"/>
    </source>
</evidence>
<accession>E0W0A4</accession>
<gene>
    <name evidence="2" type="primary">8240408</name>
    <name evidence="1" type="ORF">Phum_PHUM548410</name>
</gene>
<reference evidence="1" key="1">
    <citation type="submission" date="2007-04" db="EMBL/GenBank/DDBJ databases">
        <title>Annotation of Pediculus humanus corporis strain USDA.</title>
        <authorList>
            <person name="Kirkness E."/>
            <person name="Hannick L."/>
            <person name="Hass B."/>
            <person name="Bruggner R."/>
            <person name="Lawson D."/>
            <person name="Bidwell S."/>
            <person name="Joardar V."/>
            <person name="Caler E."/>
            <person name="Walenz B."/>
            <person name="Inman J."/>
            <person name="Schobel S."/>
            <person name="Galinsky K."/>
            <person name="Amedeo P."/>
            <person name="Strausberg R."/>
        </authorList>
    </citation>
    <scope>NUCLEOTIDE SEQUENCE</scope>
    <source>
        <strain evidence="1">USDA</strain>
    </source>
</reference>
<dbReference type="AlphaFoldDB" id="E0W0A4"/>
<dbReference type="KEGG" id="phu:Phum_PHUM548410"/>
<evidence type="ECO:0000313" key="2">
    <source>
        <dbReference type="EnsemblMetazoa" id="PHUM548410-PA"/>
    </source>
</evidence>
<dbReference type="GeneID" id="8240408"/>
<dbReference type="HOGENOM" id="CLU_2834223_0_0_1"/>
<dbReference type="EMBL" id="DS235857">
    <property type="protein sequence ID" value="EEB19060.1"/>
    <property type="molecule type" value="Genomic_DNA"/>
</dbReference>
<dbReference type="CTD" id="8240408"/>
<reference evidence="2" key="3">
    <citation type="submission" date="2021-02" db="UniProtKB">
        <authorList>
            <consortium name="EnsemblMetazoa"/>
        </authorList>
    </citation>
    <scope>IDENTIFICATION</scope>
    <source>
        <strain evidence="2">USDA</strain>
    </source>
</reference>
<dbReference type="RefSeq" id="XP_002431798.1">
    <property type="nucleotide sequence ID" value="XM_002431753.1"/>
</dbReference>
<protein>
    <submittedName>
        <fullName evidence="1 2">Uncharacterized protein</fullName>
    </submittedName>
</protein>
<dbReference type="VEuPathDB" id="VectorBase:PHUM548410"/>
<dbReference type="EMBL" id="AAZO01006667">
    <property type="status" value="NOT_ANNOTATED_CDS"/>
    <property type="molecule type" value="Genomic_DNA"/>
</dbReference>
<reference evidence="1" key="2">
    <citation type="submission" date="2007-04" db="EMBL/GenBank/DDBJ databases">
        <title>The genome of the human body louse.</title>
        <authorList>
            <consortium name="The Human Body Louse Genome Consortium"/>
            <person name="Kirkness E."/>
            <person name="Walenz B."/>
            <person name="Hass B."/>
            <person name="Bruggner R."/>
            <person name="Strausberg R."/>
        </authorList>
    </citation>
    <scope>NUCLEOTIDE SEQUENCE</scope>
    <source>
        <strain evidence="1">USDA</strain>
    </source>
</reference>
<evidence type="ECO:0000313" key="1">
    <source>
        <dbReference type="EMBL" id="EEB19060.1"/>
    </source>
</evidence>